<keyword evidence="9" id="KW-1185">Reference proteome</keyword>
<dbReference type="Proteomes" id="UP000272400">
    <property type="component" value="Unassembled WGS sequence"/>
</dbReference>
<reference evidence="8 9" key="1">
    <citation type="submission" date="2018-11" db="EMBL/GenBank/DDBJ databases">
        <title>Sequencing the genomes of 1000 actinobacteria strains.</title>
        <authorList>
            <person name="Klenk H.-P."/>
        </authorList>
    </citation>
    <scope>NUCLEOTIDE SEQUENCE [LARGE SCALE GENOMIC DNA]</scope>
    <source>
        <strain evidence="8 9">DSM 44254</strain>
    </source>
</reference>
<sequence>MSIRGITGTLRGWLRAIAREFAKFGSVGAIAFVITTLLFNLFRHLEIGPVTSITVATVIATTFSYFANRHWTFQHRERSGLRREYVLFFGLNGVGLVITQLFIVASHYGLGYNGKIADNVAMVLGTGAATVFRFWSYRRWVFVPGPSATSQSAEAPLTLPSTDLAAQPVQGPSGAPLGYAAPIRPVR</sequence>
<dbReference type="AlphaFoldDB" id="A0A3N1D9D6"/>
<evidence type="ECO:0000256" key="2">
    <source>
        <dbReference type="ARBA" id="ARBA00009399"/>
    </source>
</evidence>
<keyword evidence="4 6" id="KW-1133">Transmembrane helix</keyword>
<dbReference type="Pfam" id="PF04138">
    <property type="entry name" value="GtrA_DPMS_TM"/>
    <property type="match status" value="1"/>
</dbReference>
<evidence type="ECO:0000256" key="5">
    <source>
        <dbReference type="ARBA" id="ARBA00023136"/>
    </source>
</evidence>
<dbReference type="PANTHER" id="PTHR38459:SF1">
    <property type="entry name" value="PROPHAGE BACTOPRENOL-LINKED GLUCOSE TRANSLOCASE HOMOLOG"/>
    <property type="match status" value="1"/>
</dbReference>
<keyword evidence="3 6" id="KW-0812">Transmembrane</keyword>
<dbReference type="GO" id="GO:0000271">
    <property type="term" value="P:polysaccharide biosynthetic process"/>
    <property type="evidence" value="ECO:0007669"/>
    <property type="project" value="InterPro"/>
</dbReference>
<feature type="transmembrane region" description="Helical" evidence="6">
    <location>
        <begin position="86"/>
        <end position="110"/>
    </location>
</feature>
<evidence type="ECO:0000256" key="4">
    <source>
        <dbReference type="ARBA" id="ARBA00022989"/>
    </source>
</evidence>
<comment type="caution">
    <text evidence="8">The sequence shown here is derived from an EMBL/GenBank/DDBJ whole genome shotgun (WGS) entry which is preliminary data.</text>
</comment>
<comment type="similarity">
    <text evidence="2">Belongs to the GtrA family.</text>
</comment>
<evidence type="ECO:0000256" key="6">
    <source>
        <dbReference type="SAM" id="Phobius"/>
    </source>
</evidence>
<accession>A0A3N1D9D6</accession>
<dbReference type="RefSeq" id="WP_246053217.1">
    <property type="nucleotide sequence ID" value="NZ_RJKE01000001.1"/>
</dbReference>
<protein>
    <submittedName>
        <fullName evidence="8">Putative flippase GtrA</fullName>
    </submittedName>
</protein>
<proteinExistence type="inferred from homology"/>
<dbReference type="InterPro" id="IPR051401">
    <property type="entry name" value="GtrA_CellWall_Glycosyl"/>
</dbReference>
<feature type="transmembrane region" description="Helical" evidence="6">
    <location>
        <begin position="116"/>
        <end position="135"/>
    </location>
</feature>
<evidence type="ECO:0000256" key="3">
    <source>
        <dbReference type="ARBA" id="ARBA00022692"/>
    </source>
</evidence>
<comment type="subcellular location">
    <subcellularLocation>
        <location evidence="1">Membrane</location>
        <topology evidence="1">Multi-pass membrane protein</topology>
    </subcellularLocation>
</comment>
<dbReference type="GO" id="GO:0005886">
    <property type="term" value="C:plasma membrane"/>
    <property type="evidence" value="ECO:0007669"/>
    <property type="project" value="TreeGrafter"/>
</dbReference>
<dbReference type="PANTHER" id="PTHR38459">
    <property type="entry name" value="PROPHAGE BACTOPRENOL-LINKED GLUCOSE TRANSLOCASE HOMOLOG"/>
    <property type="match status" value="1"/>
</dbReference>
<evidence type="ECO:0000259" key="7">
    <source>
        <dbReference type="Pfam" id="PF04138"/>
    </source>
</evidence>
<dbReference type="EMBL" id="RJKE01000001">
    <property type="protein sequence ID" value="ROO90079.1"/>
    <property type="molecule type" value="Genomic_DNA"/>
</dbReference>
<evidence type="ECO:0000256" key="1">
    <source>
        <dbReference type="ARBA" id="ARBA00004141"/>
    </source>
</evidence>
<evidence type="ECO:0000313" key="9">
    <source>
        <dbReference type="Proteomes" id="UP000272400"/>
    </source>
</evidence>
<evidence type="ECO:0000313" key="8">
    <source>
        <dbReference type="EMBL" id="ROO90079.1"/>
    </source>
</evidence>
<keyword evidence="5 6" id="KW-0472">Membrane</keyword>
<gene>
    <name evidence="8" type="ORF">EDD29_7795</name>
</gene>
<feature type="domain" description="GtrA/DPMS transmembrane" evidence="7">
    <location>
        <begin position="23"/>
        <end position="142"/>
    </location>
</feature>
<organism evidence="8 9">
    <name type="scientific">Actinocorallia herbida</name>
    <dbReference type="NCBI Taxonomy" id="58109"/>
    <lineage>
        <taxon>Bacteria</taxon>
        <taxon>Bacillati</taxon>
        <taxon>Actinomycetota</taxon>
        <taxon>Actinomycetes</taxon>
        <taxon>Streptosporangiales</taxon>
        <taxon>Thermomonosporaceae</taxon>
        <taxon>Actinocorallia</taxon>
    </lineage>
</organism>
<name>A0A3N1D9D6_9ACTN</name>
<feature type="transmembrane region" description="Helical" evidence="6">
    <location>
        <begin position="47"/>
        <end position="66"/>
    </location>
</feature>
<feature type="transmembrane region" description="Helical" evidence="6">
    <location>
        <begin position="21"/>
        <end position="41"/>
    </location>
</feature>
<dbReference type="InterPro" id="IPR007267">
    <property type="entry name" value="GtrA_DPMS_TM"/>
</dbReference>